<keyword evidence="3" id="KW-1185">Reference proteome</keyword>
<proteinExistence type="predicted"/>
<name>W4QGH4_9BACI</name>
<evidence type="ECO:0000313" key="2">
    <source>
        <dbReference type="EMBL" id="GAE30409.1"/>
    </source>
</evidence>
<evidence type="ECO:0000256" key="1">
    <source>
        <dbReference type="SAM" id="Phobius"/>
    </source>
</evidence>
<evidence type="ECO:0000313" key="3">
    <source>
        <dbReference type="Proteomes" id="UP000018895"/>
    </source>
</evidence>
<protein>
    <recommendedName>
        <fullName evidence="4">DUF2905 domain-containing protein</fullName>
    </recommendedName>
</protein>
<keyword evidence="1" id="KW-0472">Membrane</keyword>
<keyword evidence="1" id="KW-1133">Transmembrane helix</keyword>
<gene>
    <name evidence="2" type="ORF">JCM9152_1815</name>
</gene>
<accession>W4QGH4</accession>
<comment type="caution">
    <text evidence="2">The sequence shown here is derived from an EMBL/GenBank/DDBJ whole genome shotgun (WGS) entry which is preliminary data.</text>
</comment>
<sequence length="69" mass="7817">MNVAKVLIGLGVLFIIIGVLWMLIGRFLPLGKLPGDIVIKRENITVYFPIMTSIIVSILLSLLFFLFRR</sequence>
<dbReference type="Proteomes" id="UP000018895">
    <property type="component" value="Unassembled WGS sequence"/>
</dbReference>
<dbReference type="PANTHER" id="PTHR36443">
    <property type="entry name" value="BSR5223 PROTEIN"/>
    <property type="match status" value="1"/>
</dbReference>
<dbReference type="Pfam" id="PF11146">
    <property type="entry name" value="DUF2905"/>
    <property type="match status" value="1"/>
</dbReference>
<dbReference type="EMBL" id="BAUU01000011">
    <property type="protein sequence ID" value="GAE30409.1"/>
    <property type="molecule type" value="Genomic_DNA"/>
</dbReference>
<dbReference type="AlphaFoldDB" id="W4QGH4"/>
<dbReference type="STRING" id="1236971.JCM9152_1815"/>
<dbReference type="RefSeq" id="WP_035343034.1">
    <property type="nucleotide sequence ID" value="NZ_BAUU01000011.1"/>
</dbReference>
<organism evidence="2 3">
    <name type="scientific">Halalkalibacter hemicellulosilyticusJCM 9152</name>
    <dbReference type="NCBI Taxonomy" id="1236971"/>
    <lineage>
        <taxon>Bacteria</taxon>
        <taxon>Bacillati</taxon>
        <taxon>Bacillota</taxon>
        <taxon>Bacilli</taxon>
        <taxon>Bacillales</taxon>
        <taxon>Bacillaceae</taxon>
        <taxon>Halalkalibacter</taxon>
    </lineage>
</organism>
<dbReference type="InterPro" id="IPR021320">
    <property type="entry name" value="DUF2905"/>
</dbReference>
<feature type="transmembrane region" description="Helical" evidence="1">
    <location>
        <begin position="44"/>
        <end position="67"/>
    </location>
</feature>
<dbReference type="PANTHER" id="PTHR36443:SF1">
    <property type="entry name" value="BSR5223 PROTEIN"/>
    <property type="match status" value="1"/>
</dbReference>
<feature type="transmembrane region" description="Helical" evidence="1">
    <location>
        <begin position="7"/>
        <end position="24"/>
    </location>
</feature>
<keyword evidence="1" id="KW-0812">Transmembrane</keyword>
<evidence type="ECO:0008006" key="4">
    <source>
        <dbReference type="Google" id="ProtNLM"/>
    </source>
</evidence>
<dbReference type="OrthoDB" id="9811610at2"/>
<reference evidence="2" key="1">
    <citation type="journal article" date="2014" name="Genome Announc.">
        <title>Draft Genome Sequences of Three Alkaliphilic Bacillus Strains, Bacillus wakoensis JCM 9140T, Bacillus akibai JCM 9157T, and Bacillus hemicellulosilyticus JCM 9152T.</title>
        <authorList>
            <person name="Yuki M."/>
            <person name="Oshima K."/>
            <person name="Suda W."/>
            <person name="Oshida Y."/>
            <person name="Kitamura K."/>
            <person name="Iida T."/>
            <person name="Hattori M."/>
            <person name="Ohkuma M."/>
        </authorList>
    </citation>
    <scope>NUCLEOTIDE SEQUENCE [LARGE SCALE GENOMIC DNA]</scope>
    <source>
        <strain evidence="2">JCM 9152</strain>
    </source>
</reference>